<dbReference type="PANTHER" id="PTHR40661">
    <property type="match status" value="1"/>
</dbReference>
<dbReference type="Pfam" id="PF12844">
    <property type="entry name" value="HTH_19"/>
    <property type="match status" value="1"/>
</dbReference>
<evidence type="ECO:0000256" key="2">
    <source>
        <dbReference type="ARBA" id="ARBA00023125"/>
    </source>
</evidence>
<dbReference type="InterPro" id="IPR036286">
    <property type="entry name" value="LexA/Signal_pep-like_sf"/>
</dbReference>
<dbReference type="SUPFAM" id="SSF51306">
    <property type="entry name" value="LexA/Signal peptidase"/>
    <property type="match status" value="1"/>
</dbReference>
<dbReference type="KEGG" id="asol:BEN76_16695"/>
<dbReference type="Pfam" id="PF00717">
    <property type="entry name" value="Peptidase_S24"/>
    <property type="match status" value="1"/>
</dbReference>
<dbReference type="CDD" id="cd00093">
    <property type="entry name" value="HTH_XRE"/>
    <property type="match status" value="1"/>
</dbReference>
<keyword evidence="1" id="KW-0805">Transcription regulation</keyword>
<dbReference type="Gene3D" id="1.10.260.40">
    <property type="entry name" value="lambda repressor-like DNA-binding domains"/>
    <property type="match status" value="1"/>
</dbReference>
<dbReference type="SMART" id="SM00530">
    <property type="entry name" value="HTH_XRE"/>
    <property type="match status" value="1"/>
</dbReference>
<dbReference type="AlphaFoldDB" id="A0A1P8END7"/>
<dbReference type="EMBL" id="CP016898">
    <property type="protein sequence ID" value="APV37689.1"/>
    <property type="molecule type" value="Genomic_DNA"/>
</dbReference>
<accession>A0A1P8END7</accession>
<dbReference type="PROSITE" id="PS50943">
    <property type="entry name" value="HTH_CROC1"/>
    <property type="match status" value="1"/>
</dbReference>
<dbReference type="GO" id="GO:0003677">
    <property type="term" value="F:DNA binding"/>
    <property type="evidence" value="ECO:0007669"/>
    <property type="project" value="UniProtKB-KW"/>
</dbReference>
<reference evidence="5 6" key="1">
    <citation type="submission" date="2016-08" db="EMBL/GenBank/DDBJ databases">
        <title>Complete genome sequence of Acinetobacter baylyi strain GFJ2.</title>
        <authorList>
            <person name="Tabata M."/>
            <person name="Kuboki S."/>
            <person name="Gibu N."/>
            <person name="Kinouchi Y."/>
            <person name="Vangnai A."/>
            <person name="Kasai D."/>
            <person name="Fukuda M."/>
        </authorList>
    </citation>
    <scope>NUCLEOTIDE SEQUENCE [LARGE SCALE GENOMIC DNA]</scope>
    <source>
        <strain evidence="5 6">GFJ2</strain>
        <plasmid evidence="6">Plasmid pgfj2</plasmid>
    </source>
</reference>
<keyword evidence="3" id="KW-0804">Transcription</keyword>
<evidence type="ECO:0000256" key="1">
    <source>
        <dbReference type="ARBA" id="ARBA00023015"/>
    </source>
</evidence>
<dbReference type="RefSeq" id="WP_076033697.1">
    <property type="nucleotide sequence ID" value="NZ_CP016898.1"/>
</dbReference>
<evidence type="ECO:0000259" key="4">
    <source>
        <dbReference type="PROSITE" id="PS50943"/>
    </source>
</evidence>
<keyword evidence="2" id="KW-0238">DNA-binding</keyword>
<sequence length="228" mass="26084">MATQKTEIGERIEQMLKVRGFDQIELAKRCGTTQSTISKIITGTIKKSRKLYDIAQELEVSVQWLLHGDDNNQNSREILKGDMRINPNDFILIRMYSDRSVYETEPKTSEEDIEDNALMLDKKLLPANTTADDVEYYIVTDSAMAKTITEGARVCFLTNNKVINNGKAYAIQYGVLTQIRYLYQQHDGSIIVKAENSDEFEDYKVPREHIESGEFKVLGKVLTVTTIW</sequence>
<evidence type="ECO:0000256" key="3">
    <source>
        <dbReference type="ARBA" id="ARBA00023163"/>
    </source>
</evidence>
<dbReference type="InterPro" id="IPR015927">
    <property type="entry name" value="Peptidase_S24_S26A/B/C"/>
</dbReference>
<dbReference type="InterPro" id="IPR001387">
    <property type="entry name" value="Cro/C1-type_HTH"/>
</dbReference>
<dbReference type="SUPFAM" id="SSF47413">
    <property type="entry name" value="lambda repressor-like DNA-binding domains"/>
    <property type="match status" value="1"/>
</dbReference>
<dbReference type="Gene3D" id="2.10.109.10">
    <property type="entry name" value="Umud Fragment, subunit A"/>
    <property type="match status" value="1"/>
</dbReference>
<gene>
    <name evidence="5" type="ORF">BEN76_16695</name>
</gene>
<evidence type="ECO:0000313" key="6">
    <source>
        <dbReference type="Proteomes" id="UP000185674"/>
    </source>
</evidence>
<dbReference type="PANTHER" id="PTHR40661:SF3">
    <property type="entry name" value="FELS-1 PROPHAGE TRANSCRIPTIONAL REGULATOR"/>
    <property type="match status" value="1"/>
</dbReference>
<geneLocation type="plasmid" evidence="6">
    <name>pgfj2</name>
</geneLocation>
<feature type="domain" description="HTH cro/C1-type" evidence="4">
    <location>
        <begin position="12"/>
        <end position="65"/>
    </location>
</feature>
<dbReference type="Proteomes" id="UP000185674">
    <property type="component" value="Plasmid pGFJ2"/>
</dbReference>
<dbReference type="InterPro" id="IPR010982">
    <property type="entry name" value="Lambda_DNA-bd_dom_sf"/>
</dbReference>
<evidence type="ECO:0000313" key="5">
    <source>
        <dbReference type="EMBL" id="APV37689.1"/>
    </source>
</evidence>
<protein>
    <recommendedName>
        <fullName evidence="4">HTH cro/C1-type domain-containing protein</fullName>
    </recommendedName>
</protein>
<name>A0A1P8END7_9GAMM</name>
<proteinExistence type="predicted"/>
<organism evidence="5 6">
    <name type="scientific">Acinetobacter soli</name>
    <dbReference type="NCBI Taxonomy" id="487316"/>
    <lineage>
        <taxon>Bacteria</taxon>
        <taxon>Pseudomonadati</taxon>
        <taxon>Pseudomonadota</taxon>
        <taxon>Gammaproteobacteria</taxon>
        <taxon>Moraxellales</taxon>
        <taxon>Moraxellaceae</taxon>
        <taxon>Acinetobacter</taxon>
    </lineage>
</organism>
<keyword evidence="5" id="KW-0614">Plasmid</keyword>